<dbReference type="Proteomes" id="UP001208131">
    <property type="component" value="Unassembled WGS sequence"/>
</dbReference>
<keyword evidence="3" id="KW-1185">Reference proteome</keyword>
<sequence length="333" mass="39349">MPLKTSSKEVKCNTKIKEYRDGSYTITRSERHIFKDPAFEYHCKHEHSIDERSRQEQLKKARENYICYFEYEDENGNITFDMLDTRKFKDKQSQSGEVRSDSVQRAKQSIFDIVYQNDWKYFLTITFSGKDFDRSDPREVFKPLKRWFDNAVQRKGLRYVLVPEFHKKGGIHCHALINDCDFKFVDSGTRLVKGHDKPLKIDTIKRLHICDKLGCDISDLPVVYNVSDWRYGFSTAIQTYGQMSNLAFYVTKYITKDVKKIFGKFFWSSKNIVRKTKEIYCNSDFKDDLPIVSPPRANVFYQYESSFTFSSQVEKNCNDILQYLKENGNDDVL</sequence>
<accession>A0AAE3IG37</accession>
<organism evidence="2 3">
    <name type="scientific">Hominimerdicola aceti</name>
    <dbReference type="NCBI Taxonomy" id="2981726"/>
    <lineage>
        <taxon>Bacteria</taxon>
        <taxon>Bacillati</taxon>
        <taxon>Bacillota</taxon>
        <taxon>Clostridia</taxon>
        <taxon>Eubacteriales</taxon>
        <taxon>Oscillospiraceae</taxon>
        <taxon>Hominimerdicola</taxon>
    </lineage>
</organism>
<feature type="domain" description="Replication-associated protein ORF2/G2P" evidence="1">
    <location>
        <begin position="121"/>
        <end position="257"/>
    </location>
</feature>
<evidence type="ECO:0000313" key="3">
    <source>
        <dbReference type="Proteomes" id="UP001208131"/>
    </source>
</evidence>
<protein>
    <recommendedName>
        <fullName evidence="1">Replication-associated protein ORF2/G2P domain-containing protein</fullName>
    </recommendedName>
</protein>
<comment type="caution">
    <text evidence="2">The sequence shown here is derived from an EMBL/GenBank/DDBJ whole genome shotgun (WGS) entry which is preliminary data.</text>
</comment>
<gene>
    <name evidence="2" type="ORF">OCV57_06850</name>
</gene>
<proteinExistence type="predicted"/>
<name>A0AAE3IG37_9FIRM</name>
<evidence type="ECO:0000313" key="2">
    <source>
        <dbReference type="EMBL" id="MCU6705641.1"/>
    </source>
</evidence>
<dbReference type="RefSeq" id="WP_267300925.1">
    <property type="nucleotide sequence ID" value="NZ_JAOQJZ010000005.1"/>
</dbReference>
<reference evidence="2 3" key="1">
    <citation type="journal article" date="2021" name="ISME Commun">
        <title>Automated analysis of genomic sequences facilitates high-throughput and comprehensive description of bacteria.</title>
        <authorList>
            <person name="Hitch T.C.A."/>
        </authorList>
    </citation>
    <scope>NUCLEOTIDE SEQUENCE [LARGE SCALE GENOMIC DNA]</scope>
    <source>
        <strain evidence="2 3">Sanger_31</strain>
    </source>
</reference>
<dbReference type="InterPro" id="IPR056906">
    <property type="entry name" value="ORF2/G2P_dom"/>
</dbReference>
<dbReference type="Pfam" id="PF23343">
    <property type="entry name" value="REP_ORF2-G2P"/>
    <property type="match status" value="1"/>
</dbReference>
<evidence type="ECO:0000259" key="1">
    <source>
        <dbReference type="Pfam" id="PF23343"/>
    </source>
</evidence>
<dbReference type="EMBL" id="JAOQJZ010000005">
    <property type="protein sequence ID" value="MCU6705641.1"/>
    <property type="molecule type" value="Genomic_DNA"/>
</dbReference>
<dbReference type="AlphaFoldDB" id="A0AAE3IG37"/>